<feature type="region of interest" description="Disordered" evidence="1">
    <location>
        <begin position="181"/>
        <end position="254"/>
    </location>
</feature>
<accession>E2ACI7</accession>
<name>E2ACI7_CAMFO</name>
<gene>
    <name evidence="2" type="ORF">EAG_07919</name>
</gene>
<keyword evidence="3" id="KW-1185">Reference proteome</keyword>
<dbReference type="AlphaFoldDB" id="E2ACI7"/>
<feature type="compositionally biased region" description="Acidic residues" evidence="1">
    <location>
        <begin position="233"/>
        <end position="244"/>
    </location>
</feature>
<evidence type="ECO:0000313" key="3">
    <source>
        <dbReference type="Proteomes" id="UP000000311"/>
    </source>
</evidence>
<sequence>MRIRSTRTEDRIHGIVMVPSTLGLHKGFALQKIMLHLKRHLDEVYERYKKGEHGARARRENSGSEKNNPEREDVEPLPVAFRRVSLSVLFPPFPPPSLAHSSPRLRACGRIDEFLGVDGRSPGSNTEQNSMRVRCVQHVLLPRRYSEMATSAAVGDAHHFGTRLTRLAQLPLRPLRRARDGKWRDRGGTKRIEEGYGGGYDAEFEDHAATADIEDNAKDDNDERGSLIADEMSVIEEEVEEADFESQGNRRERK</sequence>
<feature type="compositionally biased region" description="Basic and acidic residues" evidence="1">
    <location>
        <begin position="181"/>
        <end position="194"/>
    </location>
</feature>
<organism evidence="3">
    <name type="scientific">Camponotus floridanus</name>
    <name type="common">Florida carpenter ant</name>
    <dbReference type="NCBI Taxonomy" id="104421"/>
    <lineage>
        <taxon>Eukaryota</taxon>
        <taxon>Metazoa</taxon>
        <taxon>Ecdysozoa</taxon>
        <taxon>Arthropoda</taxon>
        <taxon>Hexapoda</taxon>
        <taxon>Insecta</taxon>
        <taxon>Pterygota</taxon>
        <taxon>Neoptera</taxon>
        <taxon>Endopterygota</taxon>
        <taxon>Hymenoptera</taxon>
        <taxon>Apocrita</taxon>
        <taxon>Aculeata</taxon>
        <taxon>Formicoidea</taxon>
        <taxon>Formicidae</taxon>
        <taxon>Formicinae</taxon>
        <taxon>Camponotus</taxon>
    </lineage>
</organism>
<feature type="compositionally biased region" description="Basic and acidic residues" evidence="1">
    <location>
        <begin position="51"/>
        <end position="71"/>
    </location>
</feature>
<protein>
    <submittedName>
        <fullName evidence="2">Uncharacterized protein</fullName>
    </submittedName>
</protein>
<proteinExistence type="predicted"/>
<dbReference type="InParanoid" id="E2ACI7"/>
<feature type="region of interest" description="Disordered" evidence="1">
    <location>
        <begin position="51"/>
        <end position="74"/>
    </location>
</feature>
<dbReference type="EMBL" id="GL438528">
    <property type="protein sequence ID" value="EFN68853.1"/>
    <property type="molecule type" value="Genomic_DNA"/>
</dbReference>
<reference evidence="2 3" key="1">
    <citation type="journal article" date="2010" name="Science">
        <title>Genomic comparison of the ants Camponotus floridanus and Harpegnathos saltator.</title>
        <authorList>
            <person name="Bonasio R."/>
            <person name="Zhang G."/>
            <person name="Ye C."/>
            <person name="Mutti N.S."/>
            <person name="Fang X."/>
            <person name="Qin N."/>
            <person name="Donahue G."/>
            <person name="Yang P."/>
            <person name="Li Q."/>
            <person name="Li C."/>
            <person name="Zhang P."/>
            <person name="Huang Z."/>
            <person name="Berger S.L."/>
            <person name="Reinberg D."/>
            <person name="Wang J."/>
            <person name="Liebig J."/>
        </authorList>
    </citation>
    <scope>NUCLEOTIDE SEQUENCE [LARGE SCALE GENOMIC DNA]</scope>
    <source>
        <strain evidence="3">C129</strain>
    </source>
</reference>
<evidence type="ECO:0000313" key="2">
    <source>
        <dbReference type="EMBL" id="EFN68853.1"/>
    </source>
</evidence>
<feature type="compositionally biased region" description="Basic and acidic residues" evidence="1">
    <location>
        <begin position="205"/>
        <end position="225"/>
    </location>
</feature>
<evidence type="ECO:0000256" key="1">
    <source>
        <dbReference type="SAM" id="MobiDB-lite"/>
    </source>
</evidence>
<dbReference type="Proteomes" id="UP000000311">
    <property type="component" value="Unassembled WGS sequence"/>
</dbReference>